<feature type="compositionally biased region" description="Basic and acidic residues" evidence="6">
    <location>
        <begin position="483"/>
        <end position="493"/>
    </location>
</feature>
<dbReference type="InterPro" id="IPR051632">
    <property type="entry name" value="Rho_GEF"/>
</dbReference>
<dbReference type="SMART" id="SM00233">
    <property type="entry name" value="PH"/>
    <property type="match status" value="1"/>
</dbReference>
<dbReference type="GO" id="GO:0035023">
    <property type="term" value="P:regulation of Rho protein signal transduction"/>
    <property type="evidence" value="ECO:0007669"/>
    <property type="project" value="TreeGrafter"/>
</dbReference>
<dbReference type="Pfam" id="PF17838">
    <property type="entry name" value="PH_16"/>
    <property type="match status" value="1"/>
</dbReference>
<feature type="compositionally biased region" description="Low complexity" evidence="6">
    <location>
        <begin position="1541"/>
        <end position="1551"/>
    </location>
</feature>
<feature type="compositionally biased region" description="Basic and acidic residues" evidence="6">
    <location>
        <begin position="1"/>
        <end position="17"/>
    </location>
</feature>
<feature type="compositionally biased region" description="Low complexity" evidence="6">
    <location>
        <begin position="1510"/>
        <end position="1519"/>
    </location>
</feature>
<feature type="region of interest" description="Disordered" evidence="6">
    <location>
        <begin position="1380"/>
        <end position="1568"/>
    </location>
</feature>
<feature type="region of interest" description="Disordered" evidence="6">
    <location>
        <begin position="1182"/>
        <end position="1201"/>
    </location>
</feature>
<dbReference type="GO" id="GO:0008270">
    <property type="term" value="F:zinc ion binding"/>
    <property type="evidence" value="ECO:0007669"/>
    <property type="project" value="UniProtKB-KW"/>
</dbReference>
<feature type="domain" description="PH" evidence="7">
    <location>
        <begin position="788"/>
        <end position="891"/>
    </location>
</feature>
<feature type="region of interest" description="Disordered" evidence="6">
    <location>
        <begin position="387"/>
        <end position="433"/>
    </location>
</feature>
<dbReference type="InterPro" id="IPR035899">
    <property type="entry name" value="DBL_dom_sf"/>
</dbReference>
<feature type="compositionally biased region" description="Polar residues" evidence="6">
    <location>
        <begin position="1424"/>
        <end position="1433"/>
    </location>
</feature>
<dbReference type="Gene3D" id="1.20.900.10">
    <property type="entry name" value="Dbl homology (DH) domain"/>
    <property type="match status" value="1"/>
</dbReference>
<evidence type="ECO:0000313" key="9">
    <source>
        <dbReference type="EMBL" id="JAV20109.1"/>
    </source>
</evidence>
<feature type="compositionally biased region" description="Low complexity" evidence="6">
    <location>
        <begin position="1434"/>
        <end position="1474"/>
    </location>
</feature>
<evidence type="ECO:0000256" key="2">
    <source>
        <dbReference type="ARBA" id="ARBA00022490"/>
    </source>
</evidence>
<keyword evidence="4" id="KW-0862">Zinc</keyword>
<feature type="compositionally biased region" description="Basic residues" evidence="6">
    <location>
        <begin position="410"/>
        <end position="428"/>
    </location>
</feature>
<dbReference type="CDD" id="cd00160">
    <property type="entry name" value="RhoGEF"/>
    <property type="match status" value="1"/>
</dbReference>
<dbReference type="PROSITE" id="PS50003">
    <property type="entry name" value="PH_DOMAIN"/>
    <property type="match status" value="1"/>
</dbReference>
<dbReference type="InterPro" id="IPR041020">
    <property type="entry name" value="PH_16"/>
</dbReference>
<feature type="compositionally biased region" description="Low complexity" evidence="6">
    <location>
        <begin position="468"/>
        <end position="481"/>
    </location>
</feature>
<evidence type="ECO:0000256" key="1">
    <source>
        <dbReference type="ARBA" id="ARBA00004496"/>
    </source>
</evidence>
<dbReference type="InterPro" id="IPR001849">
    <property type="entry name" value="PH_domain"/>
</dbReference>
<dbReference type="PANTHER" id="PTHR13944:SF21">
    <property type="entry name" value="CYSTS, ISOFORM C"/>
    <property type="match status" value="1"/>
</dbReference>
<reference evidence="9" key="1">
    <citation type="submission" date="2017-01" db="EMBL/GenBank/DDBJ databases">
        <title>A deep insight into the sialotranscriptome of adult male and female Cluex tarsalis mosquitoes.</title>
        <authorList>
            <person name="Ribeiro J.M."/>
            <person name="Moreira F."/>
            <person name="Bernard K.A."/>
            <person name="Calvo E."/>
        </authorList>
    </citation>
    <scope>NUCLEOTIDE SEQUENCE</scope>
    <source>
        <strain evidence="9">Kern County</strain>
        <tissue evidence="9">Salivary glands</tissue>
    </source>
</reference>
<dbReference type="Pfam" id="PF00621">
    <property type="entry name" value="RhoGEF"/>
    <property type="match status" value="1"/>
</dbReference>
<feature type="domain" description="DH" evidence="8">
    <location>
        <begin position="560"/>
        <end position="747"/>
    </location>
</feature>
<dbReference type="GO" id="GO:0005737">
    <property type="term" value="C:cytoplasm"/>
    <property type="evidence" value="ECO:0007669"/>
    <property type="project" value="UniProtKB-SubCell"/>
</dbReference>
<keyword evidence="3" id="KW-0597">Phosphoprotein</keyword>
<feature type="compositionally biased region" description="Basic and acidic residues" evidence="6">
    <location>
        <begin position="325"/>
        <end position="334"/>
    </location>
</feature>
<feature type="compositionally biased region" description="Polar residues" evidence="6">
    <location>
        <begin position="1380"/>
        <end position="1412"/>
    </location>
</feature>
<feature type="compositionally biased region" description="Low complexity" evidence="6">
    <location>
        <begin position="1323"/>
        <end position="1349"/>
    </location>
</feature>
<dbReference type="Gene3D" id="2.30.29.30">
    <property type="entry name" value="Pleckstrin-homology domain (PH domain)/Phosphotyrosine-binding domain (PTB)"/>
    <property type="match status" value="1"/>
</dbReference>
<keyword evidence="5" id="KW-0175">Coiled coil</keyword>
<feature type="compositionally biased region" description="Basic and acidic residues" evidence="6">
    <location>
        <begin position="1552"/>
        <end position="1568"/>
    </location>
</feature>
<dbReference type="GO" id="GO:0005085">
    <property type="term" value="F:guanyl-nucleotide exchange factor activity"/>
    <property type="evidence" value="ECO:0007669"/>
    <property type="project" value="InterPro"/>
</dbReference>
<comment type="subcellular location">
    <subcellularLocation>
        <location evidence="1">Cytoplasm</location>
    </subcellularLocation>
</comment>
<feature type="compositionally biased region" description="Basic and acidic residues" evidence="6">
    <location>
        <begin position="1254"/>
        <end position="1267"/>
    </location>
</feature>
<feature type="region of interest" description="Disordered" evidence="6">
    <location>
        <begin position="1323"/>
        <end position="1362"/>
    </location>
</feature>
<protein>
    <submittedName>
        <fullName evidence="9">Putative guanine nucleotide exchange factor</fullName>
    </submittedName>
</protein>
<evidence type="ECO:0000256" key="4">
    <source>
        <dbReference type="ARBA" id="ARBA00022771"/>
    </source>
</evidence>
<proteinExistence type="predicted"/>
<keyword evidence="2" id="KW-0963">Cytoplasm</keyword>
<feature type="compositionally biased region" description="Pro residues" evidence="6">
    <location>
        <begin position="1520"/>
        <end position="1532"/>
    </location>
</feature>
<feature type="region of interest" description="Disordered" evidence="6">
    <location>
        <begin position="1"/>
        <end position="22"/>
    </location>
</feature>
<dbReference type="EMBL" id="GFDL01014936">
    <property type="protein sequence ID" value="JAV20109.1"/>
    <property type="molecule type" value="Transcribed_RNA"/>
</dbReference>
<evidence type="ECO:0000259" key="8">
    <source>
        <dbReference type="PROSITE" id="PS50010"/>
    </source>
</evidence>
<dbReference type="SUPFAM" id="SSF50729">
    <property type="entry name" value="PH domain-like"/>
    <property type="match status" value="1"/>
</dbReference>
<dbReference type="InterPro" id="IPR011993">
    <property type="entry name" value="PH-like_dom_sf"/>
</dbReference>
<keyword evidence="4" id="KW-0863">Zinc-finger</keyword>
<evidence type="ECO:0000259" key="7">
    <source>
        <dbReference type="PROSITE" id="PS50003"/>
    </source>
</evidence>
<feature type="compositionally biased region" description="Polar residues" evidence="6">
    <location>
        <begin position="338"/>
        <end position="349"/>
    </location>
</feature>
<dbReference type="PROSITE" id="PS50010">
    <property type="entry name" value="DH_2"/>
    <property type="match status" value="1"/>
</dbReference>
<accession>A0A1Q3EXS2</accession>
<feature type="compositionally biased region" description="Basic and acidic residues" evidence="6">
    <location>
        <begin position="393"/>
        <end position="409"/>
    </location>
</feature>
<feature type="compositionally biased region" description="Basic residues" evidence="6">
    <location>
        <begin position="1491"/>
        <end position="1506"/>
    </location>
</feature>
<keyword evidence="4" id="KW-0479">Metal-binding</keyword>
<evidence type="ECO:0000256" key="5">
    <source>
        <dbReference type="ARBA" id="ARBA00023054"/>
    </source>
</evidence>
<name>A0A1Q3EXS2_CULTA</name>
<feature type="region of interest" description="Disordered" evidence="6">
    <location>
        <begin position="1248"/>
        <end position="1281"/>
    </location>
</feature>
<evidence type="ECO:0000256" key="6">
    <source>
        <dbReference type="SAM" id="MobiDB-lite"/>
    </source>
</evidence>
<dbReference type="PANTHER" id="PTHR13944">
    <property type="entry name" value="AGAP007712-PA"/>
    <property type="match status" value="1"/>
</dbReference>
<dbReference type="CDD" id="cd15789">
    <property type="entry name" value="PH_ARHGEF2_18_like"/>
    <property type="match status" value="1"/>
</dbReference>
<feature type="region of interest" description="Disordered" evidence="6">
    <location>
        <begin position="314"/>
        <end position="349"/>
    </location>
</feature>
<feature type="compositionally biased region" description="Gly residues" evidence="6">
    <location>
        <begin position="1350"/>
        <end position="1362"/>
    </location>
</feature>
<dbReference type="SUPFAM" id="SSF48065">
    <property type="entry name" value="DBL homology domain (DH-domain)"/>
    <property type="match status" value="1"/>
</dbReference>
<evidence type="ECO:0000256" key="3">
    <source>
        <dbReference type="ARBA" id="ARBA00022553"/>
    </source>
</evidence>
<dbReference type="InterPro" id="IPR000219">
    <property type="entry name" value="DH_dom"/>
</dbReference>
<feature type="region of interest" description="Disordered" evidence="6">
    <location>
        <begin position="465"/>
        <end position="503"/>
    </location>
</feature>
<organism evidence="9">
    <name type="scientific">Culex tarsalis</name>
    <name type="common">Encephalitis mosquito</name>
    <dbReference type="NCBI Taxonomy" id="7177"/>
    <lineage>
        <taxon>Eukaryota</taxon>
        <taxon>Metazoa</taxon>
        <taxon>Ecdysozoa</taxon>
        <taxon>Arthropoda</taxon>
        <taxon>Hexapoda</taxon>
        <taxon>Insecta</taxon>
        <taxon>Pterygota</taxon>
        <taxon>Neoptera</taxon>
        <taxon>Endopterygota</taxon>
        <taxon>Diptera</taxon>
        <taxon>Nematocera</taxon>
        <taxon>Culicoidea</taxon>
        <taxon>Culicidae</taxon>
        <taxon>Culicinae</taxon>
        <taxon>Culicini</taxon>
        <taxon>Culex</taxon>
        <taxon>Culex</taxon>
    </lineage>
</organism>
<dbReference type="SMART" id="SM00325">
    <property type="entry name" value="RhoGEF"/>
    <property type="match status" value="1"/>
</dbReference>
<sequence length="1568" mass="173677">MQRQNSDRGGHADREGDQDVGQPSEDFLAAEMFETVILPCGLRGAGNGSAAAVTLRGPCRCVCGRVGCWGCSADDENDGDVVIDYLSSSNPPVSGGGGGLLKCNESVVAPKDLLIPHLQPVPPNNNNVHNYSSSIVEKCNNKSKLSDIVIDTGFNDCDPQSTNSNNIISNSASGGNSGSVAINNSNNSHGQHGGHPHANMVPIISVTPHSPGAKYNFLEDTLNHLQCIRESVVQMKNSTIQNTNFGGAGLIGASTLSSNKLFSSCPSLPDLTISNPGGIWPHQQTMYGLNTDRRKSWTAIEDLTECAKSSHKSVSLSSLDSEEQESLRAAERLHNRTSRNSTGGISTHSLNEAELARDFEKIVAKRNLAPTVCRIPLQKSISTPSIAPVRNQGVKEDNATPEGYTDHPEKRRKRGSLFFRKKKDKNKTKGQNSTCDACGAVINLATYKEHAVECKAKIAKKYFQVQPKSSSSKKNSTNSHSSSHHDDQGRDYYDGNMQNDNSNYSDDTPLIRDEFLHEAPIGPHDLGAEPILGVAIDEHDSWSPSVAKEIVKSLKDKQVKRQEHIYEFIMTEKHHCQTLLVMQKVFVESLQKHFSHLNLERMFPRLLDLTELHTSFLKKLRLKQREAAVVDSIADILLDFFSAMSAQKLKSAYGEFCSNHRSALSTFKCYMTGDNTFAEWYKHCQQNPLLKKKGIPECILFVTQRLTKYPLLIDPLLKSSREDKIEQEKLQKAMQLVKEILVDVDARVADKEKEDRQLEIFKRIDAKSYAIFKKDKFKKSDIISSNRKLKFEGVATLMQGRSKMQTVLVVVLSDCLFFLLENSHKYSFFTPENKAGVVSLQKLLIREKAGTESRGIYIISSNPAYPEMFELKVQNPKDKNVWIQSIRAAVLDCPSDESEVEDYMTAEQRQKLIDAKQANIREIICKMRQKDFEQAILLEEKIALQLSLLLDNEHNTEQLGPTVEAFISQYGSYRDLVSDDCDTIEIWKRVLNTIQEISTLAASLYTAATGLPLSRSCSSVGERQSEVYISPTLPKRAETFGGFDERRSKQQQCITNSSRDAVLSTLSAGYFTNRESYEKRESNASEMEGGPPFSPGPLSHAPMKLMTPDILTTEQAKDNSFAALHVSHHLHTLLCIISQQMTTIQSLQHQLNSFRENPKNMYRHNDQLEELRNLQDKLQEEKTAWQKQKEHEERELDEQRLSQKTLQEQIRAEQEDIKQQREQLYRKMEILSSQGLLLSPSVALPVPTGALTSQHDDLSSNSEEYHVDSGLGGTPITTIDRRKDKWRTASITSKTPPVNLVSATNAPKMNASTIKQQLPLKLSSLSSSSKSNNNSVTSPGGGSSPSLMAGAGGTGAGSGSGAGVTQMFPLKLADKKINASLPNHSRTGSSPAVIQQQVQVQTGNPATRTNTYPKIPERYRLRSSDQYQSPQHYSSTGTSTGSNSPGNPAAASSQSHPHSPSSPSPSHSATTHRSASLHEQHQLHFQQQQQYHHHQQQQFHPQHHSIHTTPLSSRHSSLQSPPPPPSQHPPGPASGMMSAENNNGGSPGSQQNKKDSAKSSKEEEVIYF</sequence>